<dbReference type="EMBL" id="ML996107">
    <property type="protein sequence ID" value="KAF2738792.1"/>
    <property type="molecule type" value="Genomic_DNA"/>
</dbReference>
<feature type="compositionally biased region" description="Basic and acidic residues" evidence="1">
    <location>
        <begin position="306"/>
        <end position="334"/>
    </location>
</feature>
<feature type="transmembrane region" description="Helical" evidence="2">
    <location>
        <begin position="79"/>
        <end position="108"/>
    </location>
</feature>
<dbReference type="InterPro" id="IPR014161">
    <property type="entry name" value="Tol-Pal_TolA"/>
</dbReference>
<keyword evidence="4" id="KW-1185">Reference proteome</keyword>
<dbReference type="Proteomes" id="UP000799444">
    <property type="component" value="Unassembled WGS sequence"/>
</dbReference>
<comment type="caution">
    <text evidence="3">The sequence shown here is derived from an EMBL/GenBank/DDBJ whole genome shotgun (WGS) entry which is preliminary data.</text>
</comment>
<dbReference type="GO" id="GO:0016020">
    <property type="term" value="C:membrane"/>
    <property type="evidence" value="ECO:0007669"/>
    <property type="project" value="InterPro"/>
</dbReference>
<keyword evidence="2" id="KW-1133">Transmembrane helix</keyword>
<feature type="compositionally biased region" description="Basic and acidic residues" evidence="1">
    <location>
        <begin position="449"/>
        <end position="461"/>
    </location>
</feature>
<accession>A0A9P4V3R6</accession>
<protein>
    <submittedName>
        <fullName evidence="3">Uncharacterized protein</fullName>
    </submittedName>
</protein>
<dbReference type="GO" id="GO:0019534">
    <property type="term" value="F:toxin transmembrane transporter activity"/>
    <property type="evidence" value="ECO:0007669"/>
    <property type="project" value="InterPro"/>
</dbReference>
<feature type="region of interest" description="Disordered" evidence="1">
    <location>
        <begin position="1"/>
        <end position="20"/>
    </location>
</feature>
<proteinExistence type="predicted"/>
<organism evidence="3 4">
    <name type="scientific">Polyplosphaeria fusca</name>
    <dbReference type="NCBI Taxonomy" id="682080"/>
    <lineage>
        <taxon>Eukaryota</taxon>
        <taxon>Fungi</taxon>
        <taxon>Dikarya</taxon>
        <taxon>Ascomycota</taxon>
        <taxon>Pezizomycotina</taxon>
        <taxon>Dothideomycetes</taxon>
        <taxon>Pleosporomycetidae</taxon>
        <taxon>Pleosporales</taxon>
        <taxon>Tetraplosphaeriaceae</taxon>
        <taxon>Polyplosphaeria</taxon>
    </lineage>
</organism>
<keyword evidence="2" id="KW-0472">Membrane</keyword>
<reference evidence="3" key="1">
    <citation type="journal article" date="2020" name="Stud. Mycol.">
        <title>101 Dothideomycetes genomes: a test case for predicting lifestyles and emergence of pathogens.</title>
        <authorList>
            <person name="Haridas S."/>
            <person name="Albert R."/>
            <person name="Binder M."/>
            <person name="Bloem J."/>
            <person name="Labutti K."/>
            <person name="Salamov A."/>
            <person name="Andreopoulos B."/>
            <person name="Baker S."/>
            <person name="Barry K."/>
            <person name="Bills G."/>
            <person name="Bluhm B."/>
            <person name="Cannon C."/>
            <person name="Castanera R."/>
            <person name="Culley D."/>
            <person name="Daum C."/>
            <person name="Ezra D."/>
            <person name="Gonzalez J."/>
            <person name="Henrissat B."/>
            <person name="Kuo A."/>
            <person name="Liang C."/>
            <person name="Lipzen A."/>
            <person name="Lutzoni F."/>
            <person name="Magnuson J."/>
            <person name="Mondo S."/>
            <person name="Nolan M."/>
            <person name="Ohm R."/>
            <person name="Pangilinan J."/>
            <person name="Park H.-J."/>
            <person name="Ramirez L."/>
            <person name="Alfaro M."/>
            <person name="Sun H."/>
            <person name="Tritt A."/>
            <person name="Yoshinaga Y."/>
            <person name="Zwiers L.-H."/>
            <person name="Turgeon B."/>
            <person name="Goodwin S."/>
            <person name="Spatafora J."/>
            <person name="Crous P."/>
            <person name="Grigoriev I."/>
        </authorList>
    </citation>
    <scope>NUCLEOTIDE SEQUENCE</scope>
    <source>
        <strain evidence="3">CBS 125425</strain>
    </source>
</reference>
<dbReference type="PANTHER" id="PTHR28108">
    <property type="entry name" value="SWR1-COMPLEX PROTEIN 3"/>
    <property type="match status" value="1"/>
</dbReference>
<feature type="compositionally biased region" description="Pro residues" evidence="1">
    <location>
        <begin position="1"/>
        <end position="13"/>
    </location>
</feature>
<evidence type="ECO:0000256" key="1">
    <source>
        <dbReference type="SAM" id="MobiDB-lite"/>
    </source>
</evidence>
<feature type="compositionally biased region" description="Polar residues" evidence="1">
    <location>
        <begin position="188"/>
        <end position="199"/>
    </location>
</feature>
<feature type="compositionally biased region" description="Low complexity" evidence="1">
    <location>
        <begin position="469"/>
        <end position="484"/>
    </location>
</feature>
<evidence type="ECO:0000313" key="3">
    <source>
        <dbReference type="EMBL" id="KAF2738792.1"/>
    </source>
</evidence>
<dbReference type="OrthoDB" id="5421842at2759"/>
<feature type="region of interest" description="Disordered" evidence="1">
    <location>
        <begin position="126"/>
        <end position="294"/>
    </location>
</feature>
<dbReference type="PANTHER" id="PTHR28108:SF1">
    <property type="entry name" value="SWR1-COMPLEX PROTEIN 3"/>
    <property type="match status" value="1"/>
</dbReference>
<dbReference type="NCBIfam" id="TIGR02794">
    <property type="entry name" value="tolA_full"/>
    <property type="match status" value="1"/>
</dbReference>
<dbReference type="GO" id="GO:0140849">
    <property type="term" value="F:ATP-dependent H2AZ histone chaperone activity"/>
    <property type="evidence" value="ECO:0007669"/>
    <property type="project" value="InterPro"/>
</dbReference>
<gene>
    <name evidence="3" type="ORF">EJ04DRAFT_549687</name>
</gene>
<evidence type="ECO:0000313" key="4">
    <source>
        <dbReference type="Proteomes" id="UP000799444"/>
    </source>
</evidence>
<dbReference type="GO" id="GO:0000812">
    <property type="term" value="C:Swr1 complex"/>
    <property type="evidence" value="ECO:0007669"/>
    <property type="project" value="InterPro"/>
</dbReference>
<feature type="transmembrane region" description="Helical" evidence="2">
    <location>
        <begin position="54"/>
        <end position="72"/>
    </location>
</feature>
<dbReference type="GO" id="GO:0043213">
    <property type="term" value="P:bacteriocin transport"/>
    <property type="evidence" value="ECO:0007669"/>
    <property type="project" value="InterPro"/>
</dbReference>
<feature type="region of interest" description="Disordered" evidence="1">
    <location>
        <begin position="306"/>
        <end position="501"/>
    </location>
</feature>
<keyword evidence="2" id="KW-0812">Transmembrane</keyword>
<evidence type="ECO:0000256" key="2">
    <source>
        <dbReference type="SAM" id="Phobius"/>
    </source>
</evidence>
<feature type="compositionally biased region" description="Basic and acidic residues" evidence="1">
    <location>
        <begin position="202"/>
        <end position="294"/>
    </location>
</feature>
<feature type="compositionally biased region" description="Low complexity" evidence="1">
    <location>
        <begin position="385"/>
        <end position="395"/>
    </location>
</feature>
<name>A0A9P4V3R6_9PLEO</name>
<sequence>MDGPPPPPPPPHGSNPKTTGGGLPAGNYDIFIIPPHSSGGGFLYLPSLQVQRNSFIAGVASTLAGIAVWKMIEPTLKQYFVLASASISSGGSGVILLVAIVGIAGWAYGKTQVDGGSFTGGSGNGHAGGAGASSGSGYQRSHSQPNGGFPGAGAGAPPPGSTPGGGWHGHQHQQHGAPPPNPPPQDDWSGSQPDPSANASWDKAREETRKREEEKKRAEEAQKRKDEERKKKEEADRQARAKAEKEKWEKMRAREREQREREARERIAKERIQREKDAREKEQRERETREAEARAKIEKEIREKLEAEQKAKAEAEAKKKAEEDLAEAKRKAEEELAAAAAKAAKDKADAERAERLKAARDRAQREREARLKAEAEKLTVPPNLSGSGARRSTTYGGTGGGERTDPYAGTTRGPPAPSVTSTHSSPIKATVSPKKKYEKPTAASYVGTEDEHSFRPYDAPKRPPKPPSHHSSIYSESSYAPSQSTARTTPPPSHRGPYSTKDPEKIQIKAVFLFNDLFPKPVAQLVAGIGNVTDGLVLKITSEGMFIDDDVRNVAQREWDVKAWTLKLVETGERAAKHFIRASVRDADGKKYVFVIDGSESWKVALGIQRLRGGSQVRSMGFNQMPVQEMVKIMNTMPSIF</sequence>
<feature type="compositionally biased region" description="Polar residues" evidence="1">
    <location>
        <begin position="418"/>
        <end position="427"/>
    </location>
</feature>
<feature type="compositionally biased region" description="Basic and acidic residues" evidence="1">
    <location>
        <begin position="343"/>
        <end position="377"/>
    </location>
</feature>
<dbReference type="AlphaFoldDB" id="A0A9P4V3R6"/>
<dbReference type="InterPro" id="IPR037651">
    <property type="entry name" value="Swc3"/>
</dbReference>